<reference evidence="1 2" key="1">
    <citation type="journal article" date="2019" name="Int. J. Syst. Evol. Microbiol.">
        <title>The Global Catalogue of Microorganisms (GCM) 10K type strain sequencing project: providing services to taxonomists for standard genome sequencing and annotation.</title>
        <authorList>
            <consortium name="The Broad Institute Genomics Platform"/>
            <consortium name="The Broad Institute Genome Sequencing Center for Infectious Disease"/>
            <person name="Wu L."/>
            <person name="Ma J."/>
        </authorList>
    </citation>
    <scope>NUCLEOTIDE SEQUENCE [LARGE SCALE GENOMIC DNA]</scope>
    <source>
        <strain evidence="1 2">JCM 17504</strain>
    </source>
</reference>
<keyword evidence="2" id="KW-1185">Reference proteome</keyword>
<organism evidence="1 2">
    <name type="scientific">Haladaptatus pallidirubidus</name>
    <dbReference type="NCBI Taxonomy" id="1008152"/>
    <lineage>
        <taxon>Archaea</taxon>
        <taxon>Methanobacteriati</taxon>
        <taxon>Methanobacteriota</taxon>
        <taxon>Stenosarchaea group</taxon>
        <taxon>Halobacteria</taxon>
        <taxon>Halobacteriales</taxon>
        <taxon>Haladaptataceae</taxon>
        <taxon>Haladaptatus</taxon>
    </lineage>
</organism>
<gene>
    <name evidence="1" type="ORF">GCM10025751_49400</name>
</gene>
<comment type="caution">
    <text evidence="1">The sequence shown here is derived from an EMBL/GenBank/DDBJ whole genome shotgun (WGS) entry which is preliminary data.</text>
</comment>
<dbReference type="EMBL" id="BAABKX010000022">
    <property type="protein sequence ID" value="GAA5062282.1"/>
    <property type="molecule type" value="Genomic_DNA"/>
</dbReference>
<evidence type="ECO:0000313" key="1">
    <source>
        <dbReference type="EMBL" id="GAA5062282.1"/>
    </source>
</evidence>
<proteinExistence type="predicted"/>
<protein>
    <submittedName>
        <fullName evidence="1">Uncharacterized protein</fullName>
    </submittedName>
</protein>
<dbReference type="Proteomes" id="UP001501729">
    <property type="component" value="Unassembled WGS sequence"/>
</dbReference>
<sequence>MIIMLSVLLTAVDQRRRVPFIVPEVEFPVGFVPILSALEESLRLGFLAGLHPLCAHGRRNCWTDGW</sequence>
<name>A0AAV3UPV7_9EURY</name>
<accession>A0AAV3UPV7</accession>
<evidence type="ECO:0000313" key="2">
    <source>
        <dbReference type="Proteomes" id="UP001501729"/>
    </source>
</evidence>
<dbReference type="AlphaFoldDB" id="A0AAV3UPV7"/>